<feature type="domain" description="HTH lysR-type" evidence="5">
    <location>
        <begin position="2"/>
        <end position="58"/>
    </location>
</feature>
<dbReference type="NCBIfam" id="TIGR03298">
    <property type="entry name" value="argP"/>
    <property type="match status" value="1"/>
</dbReference>
<dbReference type="NCBIfam" id="NF002964">
    <property type="entry name" value="PRK03635.1"/>
    <property type="match status" value="1"/>
</dbReference>
<evidence type="ECO:0000313" key="7">
    <source>
        <dbReference type="Proteomes" id="UP000619295"/>
    </source>
</evidence>
<dbReference type="PANTHER" id="PTHR30579:SF2">
    <property type="entry name" value="HTH-TYPE TRANSCRIPTIONAL REGULATOR ARGP"/>
    <property type="match status" value="1"/>
</dbReference>
<dbReference type="Pfam" id="PF00126">
    <property type="entry name" value="HTH_1"/>
    <property type="match status" value="1"/>
</dbReference>
<reference evidence="6" key="1">
    <citation type="submission" date="2020-09" db="EMBL/GenBank/DDBJ databases">
        <title>Bosea spartocytisi sp. nov. a root nodule endophyte of Spartocytisus supranubius in the high mountain ecosystem fo the Teide National Park (Canary Islands, Spain).</title>
        <authorList>
            <person name="Pulido-Suarez L."/>
            <person name="Peix A."/>
            <person name="Igual J.M."/>
            <person name="Socas-Perez N."/>
            <person name="Velazquez E."/>
            <person name="Flores-Felix J.D."/>
            <person name="Leon-Barrios M."/>
        </authorList>
    </citation>
    <scope>NUCLEOTIDE SEQUENCE</scope>
    <source>
        <strain evidence="6">SSUT16</strain>
    </source>
</reference>
<keyword evidence="2" id="KW-0805">Transcription regulation</keyword>
<evidence type="ECO:0000256" key="3">
    <source>
        <dbReference type="ARBA" id="ARBA00023125"/>
    </source>
</evidence>
<gene>
    <name evidence="6" type="ORF">IED13_26470</name>
</gene>
<evidence type="ECO:0000256" key="4">
    <source>
        <dbReference type="ARBA" id="ARBA00023163"/>
    </source>
</evidence>
<dbReference type="NCBIfam" id="NF009888">
    <property type="entry name" value="PRK13348.1"/>
    <property type="match status" value="1"/>
</dbReference>
<accession>A0A927EF01</accession>
<sequence length="308" mass="33181">MLDYLSLAALAAVVREGSFEKAAAALCVTPSAISQRVKGLEERVGAILLTRGTPCRPTAIGAKLCAHMEQVRLLESEVVHDLPGLAGQETGPHTVRVAVNADSVSTWFPAVATQFAAETGALLDLVLEDEAHTAERLRAGEVLAAVTADPTPVVGCRIYPLGVIEYVAVASPDFLGRFFDAGVDAAGLRRAPVLRFDRRDELQSRWARAAWGTEISSAIHWTPSTQGMLDMTLAGLGWSMAPLPLALPLLDSGRLIELPPHRRIAVTLYWQRTRLTARLLDRLTDAVRSVAARRLAPVQAPEQLPGHD</sequence>
<dbReference type="AlphaFoldDB" id="A0A927EF01"/>
<evidence type="ECO:0000313" key="6">
    <source>
        <dbReference type="EMBL" id="MBD3849262.1"/>
    </source>
</evidence>
<dbReference type="InterPro" id="IPR000847">
    <property type="entry name" value="LysR_HTH_N"/>
</dbReference>
<dbReference type="EMBL" id="JACXWY010000033">
    <property type="protein sequence ID" value="MBD3849262.1"/>
    <property type="molecule type" value="Genomic_DNA"/>
</dbReference>
<dbReference type="InterPro" id="IPR050176">
    <property type="entry name" value="LTTR"/>
</dbReference>
<comment type="similarity">
    <text evidence="1">Belongs to the LysR transcriptional regulatory family.</text>
</comment>
<dbReference type="GO" id="GO:0003677">
    <property type="term" value="F:DNA binding"/>
    <property type="evidence" value="ECO:0007669"/>
    <property type="project" value="UniProtKB-KW"/>
</dbReference>
<dbReference type="SUPFAM" id="SSF53850">
    <property type="entry name" value="Periplasmic binding protein-like II"/>
    <property type="match status" value="1"/>
</dbReference>
<dbReference type="PROSITE" id="PS50931">
    <property type="entry name" value="HTH_LYSR"/>
    <property type="match status" value="1"/>
</dbReference>
<dbReference type="SUPFAM" id="SSF46785">
    <property type="entry name" value="Winged helix' DNA-binding domain"/>
    <property type="match status" value="1"/>
</dbReference>
<evidence type="ECO:0000256" key="2">
    <source>
        <dbReference type="ARBA" id="ARBA00023015"/>
    </source>
</evidence>
<dbReference type="GO" id="GO:0003700">
    <property type="term" value="F:DNA-binding transcription factor activity"/>
    <property type="evidence" value="ECO:0007669"/>
    <property type="project" value="InterPro"/>
</dbReference>
<keyword evidence="4" id="KW-0804">Transcription</keyword>
<dbReference type="InterPro" id="IPR036390">
    <property type="entry name" value="WH_DNA-bd_sf"/>
</dbReference>
<organism evidence="6 7">
    <name type="scientific">Bosea spartocytisi</name>
    <dbReference type="NCBI Taxonomy" id="2773451"/>
    <lineage>
        <taxon>Bacteria</taxon>
        <taxon>Pseudomonadati</taxon>
        <taxon>Pseudomonadota</taxon>
        <taxon>Alphaproteobacteria</taxon>
        <taxon>Hyphomicrobiales</taxon>
        <taxon>Boseaceae</taxon>
        <taxon>Bosea</taxon>
    </lineage>
</organism>
<dbReference type="RefSeq" id="WP_191125941.1">
    <property type="nucleotide sequence ID" value="NZ_JACXWY010000033.1"/>
</dbReference>
<dbReference type="Gene3D" id="3.40.190.290">
    <property type="match status" value="1"/>
</dbReference>
<dbReference type="InterPro" id="IPR017685">
    <property type="entry name" value="ArgP"/>
</dbReference>
<dbReference type="Proteomes" id="UP000619295">
    <property type="component" value="Unassembled WGS sequence"/>
</dbReference>
<proteinExistence type="inferred from homology"/>
<keyword evidence="3" id="KW-0238">DNA-binding</keyword>
<dbReference type="InterPro" id="IPR036388">
    <property type="entry name" value="WH-like_DNA-bd_sf"/>
</dbReference>
<dbReference type="PANTHER" id="PTHR30579">
    <property type="entry name" value="TRANSCRIPTIONAL REGULATOR"/>
    <property type="match status" value="1"/>
</dbReference>
<evidence type="ECO:0000256" key="1">
    <source>
        <dbReference type="ARBA" id="ARBA00009437"/>
    </source>
</evidence>
<comment type="caution">
    <text evidence="6">The sequence shown here is derived from an EMBL/GenBank/DDBJ whole genome shotgun (WGS) entry which is preliminary data.</text>
</comment>
<dbReference type="InterPro" id="IPR005119">
    <property type="entry name" value="LysR_subst-bd"/>
</dbReference>
<name>A0A927EF01_9HYPH</name>
<protein>
    <submittedName>
        <fullName evidence="6">LysR family transcriptional regulator ArgP</fullName>
    </submittedName>
</protein>
<keyword evidence="7" id="KW-1185">Reference proteome</keyword>
<dbReference type="Pfam" id="PF03466">
    <property type="entry name" value="LysR_substrate"/>
    <property type="match status" value="1"/>
</dbReference>
<evidence type="ECO:0000259" key="5">
    <source>
        <dbReference type="PROSITE" id="PS50931"/>
    </source>
</evidence>
<dbReference type="Gene3D" id="1.10.10.10">
    <property type="entry name" value="Winged helix-like DNA-binding domain superfamily/Winged helix DNA-binding domain"/>
    <property type="match status" value="1"/>
</dbReference>